<organism evidence="1 2">
    <name type="scientific">Faecalicoccus pleomorphus</name>
    <dbReference type="NCBI Taxonomy" id="1323"/>
    <lineage>
        <taxon>Bacteria</taxon>
        <taxon>Bacillati</taxon>
        <taxon>Bacillota</taxon>
        <taxon>Erysipelotrichia</taxon>
        <taxon>Erysipelotrichales</taxon>
        <taxon>Erysipelotrichaceae</taxon>
        <taxon>Faecalicoccus</taxon>
    </lineage>
</organism>
<comment type="caution">
    <text evidence="1">The sequence shown here is derived from an EMBL/GenBank/DDBJ whole genome shotgun (WGS) entry which is preliminary data.</text>
</comment>
<dbReference type="PANTHER" id="PTHR41317">
    <property type="entry name" value="PD-(D_E)XK NUCLEASE FAMILY TRANSPOSASE"/>
    <property type="match status" value="1"/>
</dbReference>
<proteinExistence type="predicted"/>
<dbReference type="STRING" id="1123313.GCA_000420345_01200"/>
<protein>
    <submittedName>
        <fullName evidence="1">Rpn family recombination-promoting nuclease/putative transposase</fullName>
    </submittedName>
</protein>
<dbReference type="InterPro" id="IPR010106">
    <property type="entry name" value="RpnA"/>
</dbReference>
<dbReference type="EMBL" id="QUSK01000012">
    <property type="protein sequence ID" value="RGD76463.1"/>
    <property type="molecule type" value="Genomic_DNA"/>
</dbReference>
<dbReference type="Pfam" id="PF12784">
    <property type="entry name" value="PDDEXK_2"/>
    <property type="match status" value="1"/>
</dbReference>
<dbReference type="AlphaFoldDB" id="A0A3E3E4F4"/>
<evidence type="ECO:0000313" key="2">
    <source>
        <dbReference type="Proteomes" id="UP000260721"/>
    </source>
</evidence>
<accession>A0A3E3E4F4</accession>
<reference evidence="1 2" key="1">
    <citation type="submission" date="2018-08" db="EMBL/GenBank/DDBJ databases">
        <title>A genome reference for cultivated species of the human gut microbiota.</title>
        <authorList>
            <person name="Zou Y."/>
            <person name="Xue W."/>
            <person name="Luo G."/>
        </authorList>
    </citation>
    <scope>NUCLEOTIDE SEQUENCE [LARGE SCALE GENOMIC DNA]</scope>
    <source>
        <strain evidence="1 2">TF08-11</strain>
    </source>
</reference>
<evidence type="ECO:0000313" key="1">
    <source>
        <dbReference type="EMBL" id="RGD76463.1"/>
    </source>
</evidence>
<dbReference type="Proteomes" id="UP000260721">
    <property type="component" value="Unassembled WGS sequence"/>
</dbReference>
<dbReference type="RefSeq" id="WP_117446232.1">
    <property type="nucleotide sequence ID" value="NZ_CALCIP010000037.1"/>
</dbReference>
<gene>
    <name evidence="1" type="ORF">DXC78_06270</name>
</gene>
<dbReference type="PANTHER" id="PTHR41317:SF1">
    <property type="entry name" value="PD-(D_E)XK NUCLEASE FAMILY TRANSPOSASE"/>
    <property type="match status" value="1"/>
</dbReference>
<sequence>MPSKLNLKHDMAFKSVFGADIKESQIALCSLLRSILKQPVSSVKVMNSELTSEIVHQKHPRMDLLVSFDDGRLANIEMQVVYDPEEFFYRMFYYEIRLASRQVLKEGEPYSNFHPAYQIVITDFIISPEYEELVEQSEQRNWKGQALKYAGQLMQLIFVQLPKVPLMEVKDMSLLEKWSFFLKYFEDEGKQSIIKEVIKQEEGIAMADKIIKYMSQEWINQLNEEFEQLSINDNIRMENARIKWAREEALQKGRELGRLEEQRNMIETLSQTMSVGQIAKAIQKSTEEIHHILKDCQ</sequence>
<name>A0A3E3E4F4_9FIRM</name>
<dbReference type="NCBIfam" id="TIGR01784">
    <property type="entry name" value="T_den_put_tspse"/>
    <property type="match status" value="1"/>
</dbReference>